<organism evidence="1 2">
    <name type="scientific">Vibrio metschnikovii</name>
    <dbReference type="NCBI Taxonomy" id="28172"/>
    <lineage>
        <taxon>Bacteria</taxon>
        <taxon>Pseudomonadati</taxon>
        <taxon>Pseudomonadota</taxon>
        <taxon>Gammaproteobacteria</taxon>
        <taxon>Vibrionales</taxon>
        <taxon>Vibrionaceae</taxon>
        <taxon>Vibrio</taxon>
    </lineage>
</organism>
<keyword evidence="2" id="KW-1185">Reference proteome</keyword>
<reference evidence="1" key="1">
    <citation type="submission" date="2020-08" db="EMBL/GenBank/DDBJ databases">
        <title>Genome Sequencing and Pan-Genome Analysis of Migratory bird Vibrio Strains, Inner Mongolia.</title>
        <authorList>
            <person name="Zheng L."/>
        </authorList>
    </citation>
    <scope>NUCLEOTIDE SEQUENCE</scope>
    <source>
        <strain evidence="1">M13F</strain>
    </source>
</reference>
<evidence type="ECO:0000313" key="2">
    <source>
        <dbReference type="Proteomes" id="UP000615796"/>
    </source>
</evidence>
<proteinExistence type="predicted"/>
<accession>A0A9X0UIN1</accession>
<evidence type="ECO:0000313" key="1">
    <source>
        <dbReference type="EMBL" id="MBC5852050.1"/>
    </source>
</evidence>
<comment type="caution">
    <text evidence="1">The sequence shown here is derived from an EMBL/GenBank/DDBJ whole genome shotgun (WGS) entry which is preliminary data.</text>
</comment>
<sequence>MKIKYNNKEDNSMVDKNQEGSAIEAQKIFEMILKRKGIADYGYNDESLKDFEPAIKLSFFNSNDAFLPSWMLRSDEISVMMSGKRLWDVLYRGNASAMMGYTTTPIKDGMEIPDSYKKHDVATSDDIPFALKVLMCQLALKQRLVLKDRKFNVQNDVGFYLAGSGTIEDGETIEFPDVDYSLAYEWNKTSFDFNKQYKIINPKLENNKEIEEFSVELSE</sequence>
<dbReference type="EMBL" id="JACRUP010000010">
    <property type="protein sequence ID" value="MBC5852050.1"/>
    <property type="molecule type" value="Genomic_DNA"/>
</dbReference>
<dbReference type="RefSeq" id="WP_187026602.1">
    <property type="nucleotide sequence ID" value="NZ_JACRUP010000010.1"/>
</dbReference>
<dbReference type="Proteomes" id="UP000615796">
    <property type="component" value="Unassembled WGS sequence"/>
</dbReference>
<gene>
    <name evidence="1" type="ORF">H8Q88_14175</name>
</gene>
<name>A0A9X0UIN1_VIBME</name>
<protein>
    <submittedName>
        <fullName evidence="1">Uncharacterized protein</fullName>
    </submittedName>
</protein>
<dbReference type="AlphaFoldDB" id="A0A9X0UIN1"/>